<evidence type="ECO:0000313" key="11">
    <source>
        <dbReference type="EMBL" id="KOO05027.1"/>
    </source>
</evidence>
<dbReference type="Pfam" id="PF00728">
    <property type="entry name" value="Glyco_hydro_20"/>
    <property type="match status" value="1"/>
</dbReference>
<dbReference type="PRINTS" id="PR00738">
    <property type="entry name" value="GLHYDRLASE20"/>
</dbReference>
<evidence type="ECO:0000256" key="5">
    <source>
        <dbReference type="ARBA" id="ARBA00023295"/>
    </source>
</evidence>
<dbReference type="InterPro" id="IPR015883">
    <property type="entry name" value="Glyco_hydro_20_cat"/>
</dbReference>
<dbReference type="EMBL" id="LHPJ01000002">
    <property type="protein sequence ID" value="KOO05027.1"/>
    <property type="molecule type" value="Genomic_DNA"/>
</dbReference>
<dbReference type="GO" id="GO:0016020">
    <property type="term" value="C:membrane"/>
    <property type="evidence" value="ECO:0007669"/>
    <property type="project" value="TreeGrafter"/>
</dbReference>
<evidence type="ECO:0000313" key="12">
    <source>
        <dbReference type="Proteomes" id="UP000037515"/>
    </source>
</evidence>
<evidence type="ECO:0000256" key="8">
    <source>
        <dbReference type="PIRSR" id="PIRSR625705-1"/>
    </source>
</evidence>
<evidence type="ECO:0000256" key="7">
    <source>
        <dbReference type="ARBA" id="ARBA00033000"/>
    </source>
</evidence>
<dbReference type="Pfam" id="PF02838">
    <property type="entry name" value="Glyco_hydro_20b"/>
    <property type="match status" value="1"/>
</dbReference>
<evidence type="ECO:0000256" key="2">
    <source>
        <dbReference type="ARBA" id="ARBA00006285"/>
    </source>
</evidence>
<evidence type="ECO:0000256" key="6">
    <source>
        <dbReference type="ARBA" id="ARBA00030512"/>
    </source>
</evidence>
<dbReference type="PANTHER" id="PTHR22600:SF57">
    <property type="entry name" value="BETA-N-ACETYLHEXOSAMINIDASE"/>
    <property type="match status" value="1"/>
</dbReference>
<dbReference type="PANTHER" id="PTHR22600">
    <property type="entry name" value="BETA-HEXOSAMINIDASE"/>
    <property type="match status" value="1"/>
</dbReference>
<dbReference type="InterPro" id="IPR029018">
    <property type="entry name" value="Hex-like_dom2"/>
</dbReference>
<dbReference type="GO" id="GO:0030203">
    <property type="term" value="P:glycosaminoglycan metabolic process"/>
    <property type="evidence" value="ECO:0007669"/>
    <property type="project" value="TreeGrafter"/>
</dbReference>
<dbReference type="RefSeq" id="WP_053394160.1">
    <property type="nucleotide sequence ID" value="NZ_LHPJ01000002.1"/>
</dbReference>
<dbReference type="SUPFAM" id="SSF55545">
    <property type="entry name" value="beta-N-acetylhexosaminidase-like domain"/>
    <property type="match status" value="1"/>
</dbReference>
<dbReference type="GO" id="GO:0004563">
    <property type="term" value="F:beta-N-acetylhexosaminidase activity"/>
    <property type="evidence" value="ECO:0007669"/>
    <property type="project" value="UniProtKB-EC"/>
</dbReference>
<gene>
    <name evidence="11" type="ORF">AKJ17_02230</name>
</gene>
<dbReference type="Gene3D" id="3.20.20.80">
    <property type="entry name" value="Glycosidases"/>
    <property type="match status" value="1"/>
</dbReference>
<dbReference type="PATRIC" id="fig|693.5.peg.453"/>
<comment type="caution">
    <text evidence="11">The sequence shown here is derived from an EMBL/GenBank/DDBJ whole genome shotgun (WGS) entry which is preliminary data.</text>
</comment>
<name>A0A0M0HT24_VIBNE</name>
<dbReference type="AlphaFoldDB" id="A0A0M0HT24"/>
<keyword evidence="4" id="KW-0378">Hydrolase</keyword>
<feature type="active site" description="Proton donor" evidence="8">
    <location>
        <position position="431"/>
    </location>
</feature>
<dbReference type="GO" id="GO:0005975">
    <property type="term" value="P:carbohydrate metabolic process"/>
    <property type="evidence" value="ECO:0007669"/>
    <property type="project" value="InterPro"/>
</dbReference>
<feature type="domain" description="Beta-hexosaminidase bacterial type N-terminal" evidence="10">
    <location>
        <begin position="136"/>
        <end position="252"/>
    </location>
</feature>
<evidence type="ECO:0000256" key="1">
    <source>
        <dbReference type="ARBA" id="ARBA00001231"/>
    </source>
</evidence>
<dbReference type="Proteomes" id="UP000037515">
    <property type="component" value="Unassembled WGS sequence"/>
</dbReference>
<keyword evidence="5" id="KW-0326">Glycosidase</keyword>
<dbReference type="InterPro" id="IPR015882">
    <property type="entry name" value="HEX_bac_N"/>
</dbReference>
<dbReference type="Gene3D" id="3.30.379.10">
    <property type="entry name" value="Chitobiase/beta-hexosaminidase domain 2-like"/>
    <property type="match status" value="1"/>
</dbReference>
<organism evidence="11 12">
    <name type="scientific">Vibrio nereis</name>
    <dbReference type="NCBI Taxonomy" id="693"/>
    <lineage>
        <taxon>Bacteria</taxon>
        <taxon>Pseudomonadati</taxon>
        <taxon>Pseudomonadota</taxon>
        <taxon>Gammaproteobacteria</taxon>
        <taxon>Vibrionales</taxon>
        <taxon>Vibrionaceae</taxon>
        <taxon>Vibrio</taxon>
    </lineage>
</organism>
<comment type="catalytic activity">
    <reaction evidence="1">
        <text>Hydrolysis of terminal non-reducing N-acetyl-D-hexosamine residues in N-acetyl-beta-D-hexosaminides.</text>
        <dbReference type="EC" id="3.2.1.52"/>
    </reaction>
</comment>
<dbReference type="InterPro" id="IPR017853">
    <property type="entry name" value="GH"/>
</dbReference>
<dbReference type="EC" id="3.2.1.52" evidence="3"/>
<evidence type="ECO:0000259" key="9">
    <source>
        <dbReference type="Pfam" id="PF00728"/>
    </source>
</evidence>
<reference evidence="12" key="1">
    <citation type="submission" date="2015-08" db="EMBL/GenBank/DDBJ databases">
        <title>Vibrio galatheae sp. nov., a novel member of the Vibrionaceae family isolated from the Solomon Islands.</title>
        <authorList>
            <person name="Giubergia S."/>
            <person name="Machado H."/>
            <person name="Mateiu R.V."/>
            <person name="Gram L."/>
        </authorList>
    </citation>
    <scope>NUCLEOTIDE SEQUENCE [LARGE SCALE GENOMIC DNA]</scope>
    <source>
        <strain evidence="12">DSM 19584</strain>
    </source>
</reference>
<keyword evidence="12" id="KW-1185">Reference proteome</keyword>
<sequence length="635" mass="72180">MSFRVELAVLSEHKHYCRFGLTIHNLTEQDLANWQLQFITDRYIQPDSFSKGSIHQIGSFCTVTPDESVLKANQHYYCEFSIGNAPLRFYSDGLKDALILAEGKAITSPVILTPIALASPYKERTELPNVDASRLALIPKPNHTELRDGHFNISASSQITLQAALAEKAATWLQEELVNLFAFTSKAIGQSDILFRNNPTLDEGAYHLTVSSSGIRLEAASSVGFVHASATLLQLIQRENDSLVVPYIKITDSPRFKYRGMMLDCARHFHPVEQVKRLVNQLAHYKFNTFHWHLTDDEGWRIEIKAFPQLTKIGAYRGTGTSLEPQYSHLNSVYGGFYSQDHVREVIAYAHERGINVIPEIDIPGHCRAAIKSLPELLQDPQDASQYRSIQHYNDNILSPALPGTYEFLDKVLEEVAELFPSKWVHIGADEVPDGVWVESPSCQQLMKQHGYQTAKELQGHLLRYAEKKLRSLGKRMVGWEEAQHGNKVSKDTVIYSWLSEEAALNCAKQGFDVILQPGQSTYLDMTQDYAPEEPGVDWAAVIPLEQAYQYEPLADIPDTDPIRKRILGIQCALWSEIILTQPRMDYMVFPRLTAMAEACWTEKTHRNWKDYLSRLKGHLPLLDKQGIQYRQPWK</sequence>
<comment type="similarity">
    <text evidence="2">Belongs to the glycosyl hydrolase 20 family.</text>
</comment>
<dbReference type="SUPFAM" id="SSF51445">
    <property type="entry name" value="(Trans)glycosidases"/>
    <property type="match status" value="1"/>
</dbReference>
<evidence type="ECO:0000259" key="10">
    <source>
        <dbReference type="Pfam" id="PF02838"/>
    </source>
</evidence>
<feature type="domain" description="Glycoside hydrolase family 20 catalytic" evidence="9">
    <location>
        <begin position="256"/>
        <end position="603"/>
    </location>
</feature>
<accession>A0A0M0HT24</accession>
<dbReference type="CDD" id="cd06563">
    <property type="entry name" value="GH20_chitobiase-like"/>
    <property type="match status" value="1"/>
</dbReference>
<dbReference type="OrthoDB" id="9763537at2"/>
<dbReference type="InterPro" id="IPR025705">
    <property type="entry name" value="Beta_hexosaminidase_sua/sub"/>
</dbReference>
<evidence type="ECO:0000256" key="3">
    <source>
        <dbReference type="ARBA" id="ARBA00012663"/>
    </source>
</evidence>
<protein>
    <recommendedName>
        <fullName evidence="3">beta-N-acetylhexosaminidase</fullName>
        <ecNumber evidence="3">3.2.1.52</ecNumber>
    </recommendedName>
    <alternativeName>
        <fullName evidence="6">Beta-N-acetylhexosaminidase</fullName>
    </alternativeName>
    <alternativeName>
        <fullName evidence="7">N-acetyl-beta-glucosaminidase</fullName>
    </alternativeName>
</protein>
<evidence type="ECO:0000256" key="4">
    <source>
        <dbReference type="ARBA" id="ARBA00022801"/>
    </source>
</evidence>
<dbReference type="STRING" id="693.AKJ17_02230"/>
<proteinExistence type="inferred from homology"/>